<sequence length="327" mass="33674">MLAVVFLLAGCAPAGTSTPERSEPPDPGTFRTQLVEDVTAAGSAVHIDALQRIADANGGNRAAPGPGYDASVDYVAQVLRDAGFDVTTPSVQLEDTEGTVRNVVAQTRTGNAENVVLAGAHLDSVPEGPGANDNGSGVAALLEIAVRMGGSPQLPNPVRFGFWAAEEQNFEGSVGYVDSLSPEDRERLAVYLNVDMVASPNAGYFVQGGVGGDLAATGPPGSDVAGRVLAEELAAVGVAAERVEFDGGSDFASFLDAGIRTGGVLAGDEGRKTGEQAERWGGKPGVEFDPCYHAACDRAEAIDRTALDRFGDALAGTIVRFAESPRQ</sequence>
<dbReference type="Gene3D" id="3.40.630.10">
    <property type="entry name" value="Zn peptidases"/>
    <property type="match status" value="1"/>
</dbReference>
<dbReference type="PANTHER" id="PTHR12147:SF26">
    <property type="entry name" value="PEPTIDASE M28 DOMAIN-CONTAINING PROTEIN"/>
    <property type="match status" value="1"/>
</dbReference>
<accession>A0ABP9NUG4</accession>
<evidence type="ECO:0000259" key="1">
    <source>
        <dbReference type="Pfam" id="PF04389"/>
    </source>
</evidence>
<protein>
    <recommendedName>
        <fullName evidence="1">Peptidase M28 domain-containing protein</fullName>
    </recommendedName>
</protein>
<dbReference type="EMBL" id="BAABJO010000028">
    <property type="protein sequence ID" value="GAA5134032.1"/>
    <property type="molecule type" value="Genomic_DNA"/>
</dbReference>
<dbReference type="InterPro" id="IPR045175">
    <property type="entry name" value="M28_fam"/>
</dbReference>
<organism evidence="2 3">
    <name type="scientific">Pseudonocardia adelaidensis</name>
    <dbReference type="NCBI Taxonomy" id="648754"/>
    <lineage>
        <taxon>Bacteria</taxon>
        <taxon>Bacillati</taxon>
        <taxon>Actinomycetota</taxon>
        <taxon>Actinomycetes</taxon>
        <taxon>Pseudonocardiales</taxon>
        <taxon>Pseudonocardiaceae</taxon>
        <taxon>Pseudonocardia</taxon>
    </lineage>
</organism>
<comment type="caution">
    <text evidence="2">The sequence shown here is derived from an EMBL/GenBank/DDBJ whole genome shotgun (WGS) entry which is preliminary data.</text>
</comment>
<feature type="domain" description="Peptidase M28" evidence="1">
    <location>
        <begin position="102"/>
        <end position="316"/>
    </location>
</feature>
<keyword evidence="3" id="KW-1185">Reference proteome</keyword>
<proteinExistence type="predicted"/>
<gene>
    <name evidence="2" type="ORF">GCM10023320_61180</name>
</gene>
<dbReference type="InterPro" id="IPR007484">
    <property type="entry name" value="Peptidase_M28"/>
</dbReference>
<dbReference type="Pfam" id="PF04389">
    <property type="entry name" value="Peptidase_M28"/>
    <property type="match status" value="1"/>
</dbReference>
<dbReference type="PANTHER" id="PTHR12147">
    <property type="entry name" value="METALLOPEPTIDASE M28 FAMILY MEMBER"/>
    <property type="match status" value="1"/>
</dbReference>
<evidence type="ECO:0000313" key="3">
    <source>
        <dbReference type="Proteomes" id="UP001500804"/>
    </source>
</evidence>
<name>A0ABP9NUG4_9PSEU</name>
<reference evidence="3" key="1">
    <citation type="journal article" date="2019" name="Int. J. Syst. Evol. Microbiol.">
        <title>The Global Catalogue of Microorganisms (GCM) 10K type strain sequencing project: providing services to taxonomists for standard genome sequencing and annotation.</title>
        <authorList>
            <consortium name="The Broad Institute Genomics Platform"/>
            <consortium name="The Broad Institute Genome Sequencing Center for Infectious Disease"/>
            <person name="Wu L."/>
            <person name="Ma J."/>
        </authorList>
    </citation>
    <scope>NUCLEOTIDE SEQUENCE [LARGE SCALE GENOMIC DNA]</scope>
    <source>
        <strain evidence="3">JCM 18302</strain>
    </source>
</reference>
<dbReference type="SUPFAM" id="SSF53187">
    <property type="entry name" value="Zn-dependent exopeptidases"/>
    <property type="match status" value="1"/>
</dbReference>
<dbReference type="Proteomes" id="UP001500804">
    <property type="component" value="Unassembled WGS sequence"/>
</dbReference>
<evidence type="ECO:0000313" key="2">
    <source>
        <dbReference type="EMBL" id="GAA5134032.1"/>
    </source>
</evidence>